<dbReference type="OrthoDB" id="9182237at2"/>
<reference evidence="3" key="1">
    <citation type="submission" date="2015-11" db="EMBL/GenBank/DDBJ databases">
        <authorList>
            <person name="Seth-Smith H.M.B."/>
        </authorList>
    </citation>
    <scope>NUCLEOTIDE SEQUENCE [LARGE SCALE GENOMIC DNA]</scope>
    <source>
        <strain evidence="3">2013Ark11</strain>
    </source>
</reference>
<accession>A0A0S4M2Q3</accession>
<sequence length="64" mass="7331">MSWSNLIHALAIFFVLEGVFPFAFPKMWVENFSKLLSMPIQKIRILGFSMMLIGVFLSLVAHNT</sequence>
<keyword evidence="1" id="KW-1133">Transmembrane helix</keyword>
<name>A0A0S4M2Q3_9BURK</name>
<feature type="transmembrane region" description="Helical" evidence="1">
    <location>
        <begin position="6"/>
        <end position="24"/>
    </location>
</feature>
<dbReference type="Pfam" id="PF09838">
    <property type="entry name" value="DUF2065"/>
    <property type="match status" value="1"/>
</dbReference>
<dbReference type="Proteomes" id="UP000198651">
    <property type="component" value="Chromosome I"/>
</dbReference>
<dbReference type="InterPro" id="IPR019201">
    <property type="entry name" value="DUF2065"/>
</dbReference>
<proteinExistence type="predicted"/>
<feature type="transmembrane region" description="Helical" evidence="1">
    <location>
        <begin position="45"/>
        <end position="62"/>
    </location>
</feature>
<gene>
    <name evidence="2" type="ORF">Ark11_1092</name>
</gene>
<evidence type="ECO:0000313" key="2">
    <source>
        <dbReference type="EMBL" id="CUT17905.1"/>
    </source>
</evidence>
<keyword evidence="1" id="KW-0812">Transmembrane</keyword>
<keyword evidence="3" id="KW-1185">Reference proteome</keyword>
<dbReference type="EMBL" id="LN906597">
    <property type="protein sequence ID" value="CUT17905.1"/>
    <property type="molecule type" value="Genomic_DNA"/>
</dbReference>
<keyword evidence="1" id="KW-0472">Membrane</keyword>
<evidence type="ECO:0000313" key="3">
    <source>
        <dbReference type="Proteomes" id="UP000198651"/>
    </source>
</evidence>
<evidence type="ECO:0000256" key="1">
    <source>
        <dbReference type="SAM" id="Phobius"/>
    </source>
</evidence>
<dbReference type="RefSeq" id="WP_092343854.1">
    <property type="nucleotide sequence ID" value="NZ_LN906597.1"/>
</dbReference>
<dbReference type="AlphaFoldDB" id="A0A0S4M2Q3"/>
<protein>
    <recommendedName>
        <fullName evidence="4">DUF2065 domain-containing protein</fullName>
    </recommendedName>
</protein>
<evidence type="ECO:0008006" key="4">
    <source>
        <dbReference type="Google" id="ProtNLM"/>
    </source>
</evidence>
<organism evidence="2 3">
    <name type="scientific">Candidatus Ichthyocystis hellenicum</name>
    <dbReference type="NCBI Taxonomy" id="1561003"/>
    <lineage>
        <taxon>Bacteria</taxon>
        <taxon>Pseudomonadati</taxon>
        <taxon>Pseudomonadota</taxon>
        <taxon>Betaproteobacteria</taxon>
        <taxon>Burkholderiales</taxon>
        <taxon>Candidatus Ichthyocystis</taxon>
    </lineage>
</organism>
<dbReference type="STRING" id="1561003.Ark11_1092"/>